<protein>
    <recommendedName>
        <fullName evidence="1">Luciferase-like domain-containing protein</fullName>
    </recommendedName>
</protein>
<proteinExistence type="predicted"/>
<evidence type="ECO:0000259" key="1">
    <source>
        <dbReference type="Pfam" id="PF00296"/>
    </source>
</evidence>
<keyword evidence="3" id="KW-1185">Reference proteome</keyword>
<feature type="domain" description="Luciferase-like" evidence="1">
    <location>
        <begin position="18"/>
        <end position="258"/>
    </location>
</feature>
<dbReference type="InterPro" id="IPR011251">
    <property type="entry name" value="Luciferase-like_dom"/>
</dbReference>
<gene>
    <name evidence="2" type="ORF">MSG_03841</name>
</gene>
<dbReference type="NCBIfam" id="TIGR03619">
    <property type="entry name" value="F420_Rv2161c"/>
    <property type="match status" value="1"/>
</dbReference>
<reference evidence="3" key="1">
    <citation type="submission" date="2017-06" db="EMBL/GenBank/DDBJ databases">
        <title>Complete Genome Sequence of Mycobacterium shigaense.</title>
        <authorList>
            <person name="Fukano H."/>
            <person name="Yoshida M."/>
            <person name="Kazumi Y."/>
            <person name="Ogura Y."/>
            <person name="Mitarai S."/>
            <person name="Hayashi T."/>
            <person name="Hoshino Y."/>
        </authorList>
    </citation>
    <scope>NUCLEOTIDE SEQUENCE [LARGE SCALE GENOMIC DNA]</scope>
    <source>
        <strain evidence="3">UN-152</strain>
    </source>
</reference>
<sequence length="310" mass="33136">MASIQLSMGIPSFSAEAPSGWDHLTDRTQLLESCGFDRVLVSEHVAFGMNMDAYADPKAGGTAGGRQPTGPDGHWLEPLTVLTFLAARTERIRLGTNILLAALRPAAVLAKTVATLDVLSSGRIDLGVGVGWQREEYEACGVDFDGRGALLDETLEVCQRLWRENEVSYSSPRLSFDRIHQMPKPVQPGGVPIWVSGTSNRRVAARLARFGSCWIPWGPDVRDIAGGVGRMRAEVERAGGDPEGFGVSGAMRVKAGADGQPDLAAVAADAAAQVKAGVTDLRVTYWPLAAENRERDLRAFVEAVRNAVGG</sequence>
<dbReference type="Gene3D" id="3.20.20.30">
    <property type="entry name" value="Luciferase-like domain"/>
    <property type="match status" value="1"/>
</dbReference>
<dbReference type="PANTHER" id="PTHR42847:SF4">
    <property type="entry name" value="ALKANESULFONATE MONOOXYGENASE-RELATED"/>
    <property type="match status" value="1"/>
</dbReference>
<dbReference type="InterPro" id="IPR019921">
    <property type="entry name" value="Lucif-like_OxRdtase_Rv2161c"/>
</dbReference>
<dbReference type="Proteomes" id="UP000217736">
    <property type="component" value="Chromosome"/>
</dbReference>
<dbReference type="GO" id="GO:0046306">
    <property type="term" value="P:alkanesulfonate catabolic process"/>
    <property type="evidence" value="ECO:0007669"/>
    <property type="project" value="TreeGrafter"/>
</dbReference>
<dbReference type="GO" id="GO:0008726">
    <property type="term" value="F:alkanesulfonate monooxygenase activity"/>
    <property type="evidence" value="ECO:0007669"/>
    <property type="project" value="TreeGrafter"/>
</dbReference>
<dbReference type="OrthoDB" id="4074025at2"/>
<dbReference type="EMBL" id="AP018164">
    <property type="protein sequence ID" value="BAX93967.1"/>
    <property type="molecule type" value="Genomic_DNA"/>
</dbReference>
<dbReference type="PANTHER" id="PTHR42847">
    <property type="entry name" value="ALKANESULFONATE MONOOXYGENASE"/>
    <property type="match status" value="1"/>
</dbReference>
<evidence type="ECO:0000313" key="2">
    <source>
        <dbReference type="EMBL" id="BAX93967.1"/>
    </source>
</evidence>
<name>A0A1Z4ELV3_9MYCO</name>
<dbReference type="KEGG" id="mshg:MSG_03841"/>
<accession>A0A1Z4ELV3</accession>
<dbReference type="AlphaFoldDB" id="A0A1Z4ELV3"/>
<evidence type="ECO:0000313" key="3">
    <source>
        <dbReference type="Proteomes" id="UP000217736"/>
    </source>
</evidence>
<organism evidence="2 3">
    <name type="scientific">Mycobacterium shigaense</name>
    <dbReference type="NCBI Taxonomy" id="722731"/>
    <lineage>
        <taxon>Bacteria</taxon>
        <taxon>Bacillati</taxon>
        <taxon>Actinomycetota</taxon>
        <taxon>Actinomycetes</taxon>
        <taxon>Mycobacteriales</taxon>
        <taxon>Mycobacteriaceae</taxon>
        <taxon>Mycobacterium</taxon>
        <taxon>Mycobacterium simiae complex</taxon>
    </lineage>
</organism>
<dbReference type="RefSeq" id="WP_096442047.1">
    <property type="nucleotide sequence ID" value="NZ_AP018164.1"/>
</dbReference>
<dbReference type="InterPro" id="IPR050172">
    <property type="entry name" value="SsuD_RutA_monooxygenase"/>
</dbReference>
<dbReference type="SUPFAM" id="SSF51679">
    <property type="entry name" value="Bacterial luciferase-like"/>
    <property type="match status" value="1"/>
</dbReference>
<dbReference type="InterPro" id="IPR036661">
    <property type="entry name" value="Luciferase-like_sf"/>
</dbReference>
<dbReference type="Pfam" id="PF00296">
    <property type="entry name" value="Bac_luciferase"/>
    <property type="match status" value="1"/>
</dbReference>